<dbReference type="PROSITE" id="PS50995">
    <property type="entry name" value="HTH_MARR_2"/>
    <property type="match status" value="1"/>
</dbReference>
<evidence type="ECO:0000313" key="1">
    <source>
        <dbReference type="EMBL" id="VEI15169.1"/>
    </source>
</evidence>
<dbReference type="InterPro" id="IPR039422">
    <property type="entry name" value="MarR/SlyA-like"/>
</dbReference>
<dbReference type="InterPro" id="IPR036388">
    <property type="entry name" value="WH-like_DNA-bd_sf"/>
</dbReference>
<dbReference type="GO" id="GO:0006950">
    <property type="term" value="P:response to stress"/>
    <property type="evidence" value="ECO:0007669"/>
    <property type="project" value="TreeGrafter"/>
</dbReference>
<dbReference type="Pfam" id="PF01047">
    <property type="entry name" value="MarR"/>
    <property type="match status" value="1"/>
</dbReference>
<dbReference type="PANTHER" id="PTHR33164:SF43">
    <property type="entry name" value="HTH-TYPE TRANSCRIPTIONAL REPRESSOR YETL"/>
    <property type="match status" value="1"/>
</dbReference>
<dbReference type="InterPro" id="IPR000835">
    <property type="entry name" value="HTH_MarR-typ"/>
</dbReference>
<dbReference type="AlphaFoldDB" id="A0A3S5EWC7"/>
<dbReference type="SUPFAM" id="SSF46785">
    <property type="entry name" value="Winged helix' DNA-binding domain"/>
    <property type="match status" value="1"/>
</dbReference>
<dbReference type="Proteomes" id="UP000268658">
    <property type="component" value="Chromosome"/>
</dbReference>
<dbReference type="PRINTS" id="PR00598">
    <property type="entry name" value="HTHMARR"/>
</dbReference>
<dbReference type="InterPro" id="IPR036390">
    <property type="entry name" value="WH_DNA-bd_sf"/>
</dbReference>
<organism evidence="1 2">
    <name type="scientific">Actinomyces viscosus</name>
    <dbReference type="NCBI Taxonomy" id="1656"/>
    <lineage>
        <taxon>Bacteria</taxon>
        <taxon>Bacillati</taxon>
        <taxon>Actinomycetota</taxon>
        <taxon>Actinomycetes</taxon>
        <taxon>Actinomycetales</taxon>
        <taxon>Actinomycetaceae</taxon>
        <taxon>Actinomyces</taxon>
    </lineage>
</organism>
<dbReference type="GO" id="GO:0003700">
    <property type="term" value="F:DNA-binding transcription factor activity"/>
    <property type="evidence" value="ECO:0007669"/>
    <property type="project" value="InterPro"/>
</dbReference>
<sequence length="152" mass="16434">MDREDGDAILSSTCFRLGVMGSQITRSFSQRIGHTGLTHKQVGLLAVVDAGLASSQREIATRLDIAPSLVVSLVDQLVDIGAVHRTRSTKDRRVHAIEITNEGRRMLRLAAGIVEKLDADLQGHLSPTDQSALDSLLPALSRAVEAADEKRE</sequence>
<dbReference type="KEGG" id="avc:NCTC10951_01023"/>
<dbReference type="EMBL" id="LR134477">
    <property type="protein sequence ID" value="VEI15169.1"/>
    <property type="molecule type" value="Genomic_DNA"/>
</dbReference>
<dbReference type="RefSeq" id="WP_126413710.1">
    <property type="nucleotide sequence ID" value="NZ_JASPER010000013.1"/>
</dbReference>
<gene>
    <name evidence="1" type="primary">yusO</name>
    <name evidence="1" type="ORF">NCTC10951_01023</name>
</gene>
<protein>
    <submittedName>
        <fullName evidence="1">Uncharacterized HTH-type transcriptional regulator yusO</fullName>
    </submittedName>
</protein>
<proteinExistence type="predicted"/>
<reference evidence="1 2" key="1">
    <citation type="submission" date="2018-12" db="EMBL/GenBank/DDBJ databases">
        <authorList>
            <consortium name="Pathogen Informatics"/>
        </authorList>
    </citation>
    <scope>NUCLEOTIDE SEQUENCE [LARGE SCALE GENOMIC DNA]</scope>
    <source>
        <strain evidence="1 2">NCTC10951</strain>
    </source>
</reference>
<dbReference type="Gene3D" id="1.10.10.10">
    <property type="entry name" value="Winged helix-like DNA-binding domain superfamily/Winged helix DNA-binding domain"/>
    <property type="match status" value="1"/>
</dbReference>
<name>A0A3S5EWC7_ACTVI</name>
<dbReference type="SMART" id="SM00347">
    <property type="entry name" value="HTH_MARR"/>
    <property type="match status" value="1"/>
</dbReference>
<dbReference type="PANTHER" id="PTHR33164">
    <property type="entry name" value="TRANSCRIPTIONAL REGULATOR, MARR FAMILY"/>
    <property type="match status" value="1"/>
</dbReference>
<dbReference type="OrthoDB" id="3254609at2"/>
<evidence type="ECO:0000313" key="2">
    <source>
        <dbReference type="Proteomes" id="UP000268658"/>
    </source>
</evidence>
<accession>A0A3S5EWC7</accession>